<dbReference type="Pfam" id="PF00249">
    <property type="entry name" value="Myb_DNA-binding"/>
    <property type="match status" value="1"/>
</dbReference>
<dbReference type="AlphaFoldDB" id="A0A0E0CLT7"/>
<feature type="compositionally biased region" description="Low complexity" evidence="2">
    <location>
        <begin position="443"/>
        <end position="456"/>
    </location>
</feature>
<feature type="domain" description="Myb-like" evidence="3">
    <location>
        <begin position="220"/>
        <end position="270"/>
    </location>
</feature>
<protein>
    <submittedName>
        <fullName evidence="5">Uncharacterized protein</fullName>
    </submittedName>
</protein>
<dbReference type="GO" id="GO:0003677">
    <property type="term" value="F:DNA binding"/>
    <property type="evidence" value="ECO:0007669"/>
    <property type="project" value="UniProtKB-KW"/>
</dbReference>
<feature type="region of interest" description="Disordered" evidence="2">
    <location>
        <begin position="366"/>
        <end position="401"/>
    </location>
</feature>
<dbReference type="InterPro" id="IPR009057">
    <property type="entry name" value="Homeodomain-like_sf"/>
</dbReference>
<feature type="compositionally biased region" description="Polar residues" evidence="2">
    <location>
        <begin position="151"/>
        <end position="162"/>
    </location>
</feature>
<dbReference type="HOGENOM" id="CLU_017294_0_0_1"/>
<dbReference type="EnsemblPlants" id="OMERI02G19950.1">
    <property type="protein sequence ID" value="OMERI02G19950.1"/>
    <property type="gene ID" value="OMERI02G19950"/>
</dbReference>
<dbReference type="SMART" id="SM00717">
    <property type="entry name" value="SANT"/>
    <property type="match status" value="1"/>
</dbReference>
<dbReference type="Gramene" id="OMERI02G19950.1">
    <property type="protein sequence ID" value="OMERI02G19950.1"/>
    <property type="gene ID" value="OMERI02G19950"/>
</dbReference>
<keyword evidence="1" id="KW-0238">DNA-binding</keyword>
<name>A0A0E0CLT7_9ORYZ</name>
<accession>A0A0E0CLT7</accession>
<evidence type="ECO:0000313" key="6">
    <source>
        <dbReference type="Proteomes" id="UP000008021"/>
    </source>
</evidence>
<keyword evidence="6" id="KW-1185">Reference proteome</keyword>
<dbReference type="eggNOG" id="ENOG502QQVU">
    <property type="taxonomic scope" value="Eukaryota"/>
</dbReference>
<feature type="compositionally biased region" description="Basic residues" evidence="2">
    <location>
        <begin position="218"/>
        <end position="227"/>
    </location>
</feature>
<feature type="region of interest" description="Disordered" evidence="2">
    <location>
        <begin position="663"/>
        <end position="728"/>
    </location>
</feature>
<feature type="compositionally biased region" description="Polar residues" evidence="2">
    <location>
        <begin position="703"/>
        <end position="714"/>
    </location>
</feature>
<feature type="domain" description="HTH myb-type" evidence="4">
    <location>
        <begin position="220"/>
        <end position="278"/>
    </location>
</feature>
<evidence type="ECO:0000259" key="4">
    <source>
        <dbReference type="PROSITE" id="PS51294"/>
    </source>
</evidence>
<feature type="region of interest" description="Disordered" evidence="2">
    <location>
        <begin position="151"/>
        <end position="232"/>
    </location>
</feature>
<dbReference type="PROSITE" id="PS51294">
    <property type="entry name" value="HTH_MYB"/>
    <property type="match status" value="1"/>
</dbReference>
<feature type="compositionally biased region" description="Low complexity" evidence="2">
    <location>
        <begin position="664"/>
        <end position="675"/>
    </location>
</feature>
<dbReference type="SUPFAM" id="SSF46689">
    <property type="entry name" value="Homeodomain-like"/>
    <property type="match status" value="1"/>
</dbReference>
<evidence type="ECO:0000259" key="3">
    <source>
        <dbReference type="PROSITE" id="PS50090"/>
    </source>
</evidence>
<proteinExistence type="predicted"/>
<feature type="compositionally biased region" description="Polar residues" evidence="2">
    <location>
        <begin position="676"/>
        <end position="689"/>
    </location>
</feature>
<dbReference type="PANTHER" id="PTHR47206">
    <property type="entry name" value="HOMEODOMAIN-LIKE SUPERFAMILY PROTEIN"/>
    <property type="match status" value="1"/>
</dbReference>
<feature type="region of interest" description="Disordered" evidence="2">
    <location>
        <begin position="620"/>
        <end position="642"/>
    </location>
</feature>
<dbReference type="InterPro" id="IPR001005">
    <property type="entry name" value="SANT/Myb"/>
</dbReference>
<dbReference type="InterPro" id="IPR017930">
    <property type="entry name" value="Myb_dom"/>
</dbReference>
<evidence type="ECO:0000313" key="5">
    <source>
        <dbReference type="EnsemblPlants" id="OMERI02G19950.1"/>
    </source>
</evidence>
<sequence>MKKEFPGQAPTSRLHSEMDAAAAAAAGGGAAKRKRSFSEDDAYLILHRYQPATILTMLQEMGKQVGAGKGKGIDWRALVRRTSTGITSAREYQMLWRHLAYGHEFVESVEPAALPLDDGSDLECEIEIVPAPGNEALAEATSFAKTIITGSSREQASGQRVNSEAAALNTPNEKIVRVPSDKQLVPGHRLTNGTGPVSSSKQPSHTGSSPDPLDPNGHPKKKKKPKPWSREEDMELGAGVQKHGEGNWMEILHKYKFDSTRTHLQLQQRWALICKRQGSTKPATPKIPNVMSEELKAAQKAFSLAIGTTRSSTLRPGGVPHHNPMVTTTTPEVKSVTAPSPLPVPVHVVPVPVPVQPVQVQLPPPQLHQAPAQSAPPPPKVSNASNKSRNNSKKQVAQSIPVNGPLSIQEAALAAGGRIAEPSVATNFLKAAQSTKAVHIRSRGTGSSKSSTGSKTPTVAGEPGIQLGSDQHLELQSTGGPSPVLTAHATEQVHNVSEVAGVNPLGQSVGVHLSETKKTLNTTPVSGSSDKMEIDDNSNYFAVTMEDLFPEDVKQKDVQDPKIEEAIDPKDADMLEFDRFVAQGCLNKDNVDKSKAAKIAPEAQGVIGSQKKQLKTLPTVGKSNPVFAGPPATAKKTKAPVPQGGMSSGIVGAGNVGVLNRSLGGKAPAPATAGTQSTVQKQQSMSSKGNLLVPKNVAPGTVTPANNRANTAVNGASKVNPPASQKPA</sequence>
<dbReference type="Proteomes" id="UP000008021">
    <property type="component" value="Chromosome 2"/>
</dbReference>
<dbReference type="PANTHER" id="PTHR47206:SF1">
    <property type="entry name" value="HOMEODOMAIN-LIKE SUPERFAMILY PROTEIN"/>
    <property type="match status" value="1"/>
</dbReference>
<reference evidence="5" key="2">
    <citation type="submission" date="2018-05" db="EMBL/GenBank/DDBJ databases">
        <title>OmerRS3 (Oryza meridionalis Reference Sequence Version 3).</title>
        <authorList>
            <person name="Zhang J."/>
            <person name="Kudrna D."/>
            <person name="Lee S."/>
            <person name="Talag J."/>
            <person name="Welchert J."/>
            <person name="Wing R.A."/>
        </authorList>
    </citation>
    <scope>NUCLEOTIDE SEQUENCE [LARGE SCALE GENOMIC DNA]</scope>
    <source>
        <strain evidence="5">cv. OR44</strain>
    </source>
</reference>
<dbReference type="STRING" id="40149.A0A0E0CLT7"/>
<dbReference type="CDD" id="cd11660">
    <property type="entry name" value="SANT_TRF"/>
    <property type="match status" value="1"/>
</dbReference>
<reference evidence="5" key="1">
    <citation type="submission" date="2015-04" db="UniProtKB">
        <authorList>
            <consortium name="EnsemblPlants"/>
        </authorList>
    </citation>
    <scope>IDENTIFICATION</scope>
</reference>
<evidence type="ECO:0000256" key="2">
    <source>
        <dbReference type="SAM" id="MobiDB-lite"/>
    </source>
</evidence>
<evidence type="ECO:0000256" key="1">
    <source>
        <dbReference type="ARBA" id="ARBA00023125"/>
    </source>
</evidence>
<dbReference type="Gene3D" id="1.10.10.60">
    <property type="entry name" value="Homeodomain-like"/>
    <property type="match status" value="1"/>
</dbReference>
<dbReference type="PROSITE" id="PS50090">
    <property type="entry name" value="MYB_LIKE"/>
    <property type="match status" value="1"/>
</dbReference>
<feature type="compositionally biased region" description="Polar residues" evidence="2">
    <location>
        <begin position="191"/>
        <end position="209"/>
    </location>
</feature>
<feature type="region of interest" description="Disordered" evidence="2">
    <location>
        <begin position="437"/>
        <end position="466"/>
    </location>
</feature>
<organism evidence="5">
    <name type="scientific">Oryza meridionalis</name>
    <dbReference type="NCBI Taxonomy" id="40149"/>
    <lineage>
        <taxon>Eukaryota</taxon>
        <taxon>Viridiplantae</taxon>
        <taxon>Streptophyta</taxon>
        <taxon>Embryophyta</taxon>
        <taxon>Tracheophyta</taxon>
        <taxon>Spermatophyta</taxon>
        <taxon>Magnoliopsida</taxon>
        <taxon>Liliopsida</taxon>
        <taxon>Poales</taxon>
        <taxon>Poaceae</taxon>
        <taxon>BOP clade</taxon>
        <taxon>Oryzoideae</taxon>
        <taxon>Oryzeae</taxon>
        <taxon>Oryzinae</taxon>
        <taxon>Oryza</taxon>
    </lineage>
</organism>